<name>A0A182EDG5_ONCOC</name>
<proteinExistence type="predicted"/>
<organism evidence="4">
    <name type="scientific">Onchocerca ochengi</name>
    <name type="common">Filarial nematode worm</name>
    <dbReference type="NCBI Taxonomy" id="42157"/>
    <lineage>
        <taxon>Eukaryota</taxon>
        <taxon>Metazoa</taxon>
        <taxon>Ecdysozoa</taxon>
        <taxon>Nematoda</taxon>
        <taxon>Chromadorea</taxon>
        <taxon>Rhabditida</taxon>
        <taxon>Spirurina</taxon>
        <taxon>Spiruromorpha</taxon>
        <taxon>Filarioidea</taxon>
        <taxon>Onchocercidae</taxon>
        <taxon>Onchocerca</taxon>
    </lineage>
</organism>
<accession>A0A182EDG5</accession>
<dbReference type="AlphaFoldDB" id="A0A182EDG5"/>
<evidence type="ECO:0000313" key="2">
    <source>
        <dbReference type="EMBL" id="VDK81019.1"/>
    </source>
</evidence>
<dbReference type="STRING" id="42157.A0A182EDG5"/>
<reference evidence="4" key="1">
    <citation type="submission" date="2016-06" db="UniProtKB">
        <authorList>
            <consortium name="WormBaseParasite"/>
        </authorList>
    </citation>
    <scope>IDENTIFICATION</scope>
</reference>
<evidence type="ECO:0000256" key="1">
    <source>
        <dbReference type="SAM" id="MobiDB-lite"/>
    </source>
</evidence>
<reference evidence="2 3" key="2">
    <citation type="submission" date="2018-08" db="EMBL/GenBank/DDBJ databases">
        <authorList>
            <person name="Laetsch R D."/>
            <person name="Stevens L."/>
            <person name="Kumar S."/>
            <person name="Blaxter L. M."/>
        </authorList>
    </citation>
    <scope>NUCLEOTIDE SEQUENCE [LARGE SCALE GENOMIC DNA]</scope>
</reference>
<feature type="compositionally biased region" description="Basic and acidic residues" evidence="1">
    <location>
        <begin position="78"/>
        <end position="98"/>
    </location>
</feature>
<protein>
    <submittedName>
        <fullName evidence="4">Reverse transcriptase domain-containing protein</fullName>
    </submittedName>
</protein>
<dbReference type="EMBL" id="UYRW01001813">
    <property type="protein sequence ID" value="VDK81019.1"/>
    <property type="molecule type" value="Genomic_DNA"/>
</dbReference>
<dbReference type="Proteomes" id="UP000271087">
    <property type="component" value="Unassembled WGS sequence"/>
</dbReference>
<keyword evidence="3" id="KW-1185">Reference proteome</keyword>
<dbReference type="WBParaSite" id="nOo.2.0.1.t06116-RA">
    <property type="protein sequence ID" value="nOo.2.0.1.t06116-RA"/>
    <property type="gene ID" value="nOo.2.0.1.g06116"/>
</dbReference>
<dbReference type="OrthoDB" id="10408503at2759"/>
<feature type="region of interest" description="Disordered" evidence="1">
    <location>
        <begin position="78"/>
        <end position="123"/>
    </location>
</feature>
<evidence type="ECO:0000313" key="3">
    <source>
        <dbReference type="Proteomes" id="UP000271087"/>
    </source>
</evidence>
<feature type="compositionally biased region" description="Basic and acidic residues" evidence="1">
    <location>
        <begin position="105"/>
        <end position="123"/>
    </location>
</feature>
<sequence>IELGEDEEVQIQFDDIESVQHLFETGQLTMADNEQAIILEENLSDPKYCYNVNYGDNSSTTLVTGGARFVESEKEIVDGRNKQARKQEFEENSQHHDFNTTTEPIKSDAKRNARSEEMSKEDVILLTVRDGEQTCREDFEKH</sequence>
<gene>
    <name evidence="2" type="ORF">NOO_LOCUS6116</name>
</gene>
<evidence type="ECO:0000313" key="4">
    <source>
        <dbReference type="WBParaSite" id="nOo.2.0.1.t06116-RA"/>
    </source>
</evidence>